<dbReference type="InterPro" id="IPR011992">
    <property type="entry name" value="EF-hand-dom_pair"/>
</dbReference>
<dbReference type="OrthoDB" id="6603515at2759"/>
<evidence type="ECO:0000313" key="1">
    <source>
        <dbReference type="EMBL" id="CAH1100807.1"/>
    </source>
</evidence>
<organism evidence="1 2">
    <name type="scientific">Psylliodes chrysocephalus</name>
    <dbReference type="NCBI Taxonomy" id="3402493"/>
    <lineage>
        <taxon>Eukaryota</taxon>
        <taxon>Metazoa</taxon>
        <taxon>Ecdysozoa</taxon>
        <taxon>Arthropoda</taxon>
        <taxon>Hexapoda</taxon>
        <taxon>Insecta</taxon>
        <taxon>Pterygota</taxon>
        <taxon>Neoptera</taxon>
        <taxon>Endopterygota</taxon>
        <taxon>Coleoptera</taxon>
        <taxon>Polyphaga</taxon>
        <taxon>Cucujiformia</taxon>
        <taxon>Chrysomeloidea</taxon>
        <taxon>Chrysomelidae</taxon>
        <taxon>Galerucinae</taxon>
        <taxon>Alticini</taxon>
        <taxon>Psylliodes</taxon>
    </lineage>
</organism>
<proteinExistence type="predicted"/>
<keyword evidence="2" id="KW-1185">Reference proteome</keyword>
<name>A0A9P0G8Q9_9CUCU</name>
<dbReference type="SUPFAM" id="SSF47473">
    <property type="entry name" value="EF-hand"/>
    <property type="match status" value="1"/>
</dbReference>
<evidence type="ECO:0000313" key="2">
    <source>
        <dbReference type="Proteomes" id="UP001153636"/>
    </source>
</evidence>
<dbReference type="Proteomes" id="UP001153636">
    <property type="component" value="Chromosome 10"/>
</dbReference>
<reference evidence="1" key="1">
    <citation type="submission" date="2022-01" db="EMBL/GenBank/DDBJ databases">
        <authorList>
            <person name="King R."/>
        </authorList>
    </citation>
    <scope>NUCLEOTIDE SEQUENCE</scope>
</reference>
<sequence>MLSHSAWPHRMSPSMQFMTTNLVHAQSEESGIEPGQIATITGSFASFPNVDLDQYDTDHTDIGSEADEKETKRALLRDEWRQFFDKYDPEGFGEIPWTDFLNAMSEPEFRHRVNTGKREIFLERSRTSTTPAITFQDFVNVVTGPLRVLSHTPKSTHMNTRVRENG</sequence>
<protein>
    <recommendedName>
        <fullName evidence="3">EF-hand domain-containing protein</fullName>
    </recommendedName>
</protein>
<gene>
    <name evidence="1" type="ORF">PSYICH_LOCUS1724</name>
</gene>
<dbReference type="AlphaFoldDB" id="A0A9P0G8Q9"/>
<accession>A0A9P0G8Q9</accession>
<dbReference type="EMBL" id="OV651822">
    <property type="protein sequence ID" value="CAH1100807.1"/>
    <property type="molecule type" value="Genomic_DNA"/>
</dbReference>
<evidence type="ECO:0008006" key="3">
    <source>
        <dbReference type="Google" id="ProtNLM"/>
    </source>
</evidence>